<sequence length="79" mass="8827">MFAVTVKVTATVPTTTALHFRGMEDPSLLSRRAVFGLVPSPADDEPKQYEVDGNPPRGHARQFATARTAFFRHLETWRA</sequence>
<organism evidence="1 2">
    <name type="scientific">Phytohabitans flavus</name>
    <dbReference type="NCBI Taxonomy" id="1076124"/>
    <lineage>
        <taxon>Bacteria</taxon>
        <taxon>Bacillati</taxon>
        <taxon>Actinomycetota</taxon>
        <taxon>Actinomycetes</taxon>
        <taxon>Micromonosporales</taxon>
        <taxon>Micromonosporaceae</taxon>
    </lineage>
</organism>
<reference evidence="1 2" key="1">
    <citation type="submission" date="2020-03" db="EMBL/GenBank/DDBJ databases">
        <title>Whole genome shotgun sequence of Phytohabitans flavus NBRC 107702.</title>
        <authorList>
            <person name="Komaki H."/>
            <person name="Tamura T."/>
        </authorList>
    </citation>
    <scope>NUCLEOTIDE SEQUENCE [LARGE SCALE GENOMIC DNA]</scope>
    <source>
        <strain evidence="1 2">NBRC 107702</strain>
    </source>
</reference>
<proteinExistence type="predicted"/>
<dbReference type="EMBL" id="AP022870">
    <property type="protein sequence ID" value="BCB79927.1"/>
    <property type="molecule type" value="Genomic_DNA"/>
</dbReference>
<gene>
    <name evidence="1" type="ORF">Pflav_063370</name>
</gene>
<dbReference type="AlphaFoldDB" id="A0A6F8Y1J6"/>
<name>A0A6F8Y1J6_9ACTN</name>
<dbReference type="KEGG" id="pfla:Pflav_063370"/>
<accession>A0A6F8Y1J6</accession>
<evidence type="ECO:0000313" key="1">
    <source>
        <dbReference type="EMBL" id="BCB79927.1"/>
    </source>
</evidence>
<keyword evidence="2" id="KW-1185">Reference proteome</keyword>
<dbReference type="Proteomes" id="UP000502508">
    <property type="component" value="Chromosome"/>
</dbReference>
<protein>
    <submittedName>
        <fullName evidence="1">Uncharacterized protein</fullName>
    </submittedName>
</protein>
<reference evidence="1 2" key="2">
    <citation type="submission" date="2020-03" db="EMBL/GenBank/DDBJ databases">
        <authorList>
            <person name="Ichikawa N."/>
            <person name="Kimura A."/>
            <person name="Kitahashi Y."/>
            <person name="Uohara A."/>
        </authorList>
    </citation>
    <scope>NUCLEOTIDE SEQUENCE [LARGE SCALE GENOMIC DNA]</scope>
    <source>
        <strain evidence="1 2">NBRC 107702</strain>
    </source>
</reference>
<evidence type="ECO:0000313" key="2">
    <source>
        <dbReference type="Proteomes" id="UP000502508"/>
    </source>
</evidence>